<gene>
    <name evidence="2" type="ORF">L1F33_02805</name>
</gene>
<sequence length="306" mass="33444">MHDGGVDCERGESRLTPASRFTLDYLGSPPELADHVTTFYHFRCDELQINDIQPAAVGHLVLFAYGNGVMSRPGGGSDPSYEVNLLTPFAQAAPFAVDGPFHAIGAALTPLGWAALTGLCAKTHANRLYDAGSWLDSDLVTRGHALCAAYREGRMDGKACARELGMMIRGALRDVNPGHARLIAATNAWLARALVPDLGALYAESGYCRRQTQRLVERYFGVSPMALRRKYRALRTAALLSLPTLTDEYEAEIAEAFYDQSHMIRELRLFAGRTPARLGDGDSPILNEMLDAKNLRELGNGDQEDC</sequence>
<accession>A0ABY5SZF1</accession>
<name>A0ABY5SZF1_9SPHN</name>
<dbReference type="PROSITE" id="PS01124">
    <property type="entry name" value="HTH_ARAC_FAMILY_2"/>
    <property type="match status" value="1"/>
</dbReference>
<keyword evidence="3" id="KW-1185">Reference proteome</keyword>
<dbReference type="EMBL" id="CP092471">
    <property type="protein sequence ID" value="UVI39908.1"/>
    <property type="molecule type" value="Genomic_DNA"/>
</dbReference>
<proteinExistence type="predicted"/>
<organism evidence="2 3">
    <name type="scientific">Qipengyuania spongiae</name>
    <dbReference type="NCBI Taxonomy" id="2909673"/>
    <lineage>
        <taxon>Bacteria</taxon>
        <taxon>Pseudomonadati</taxon>
        <taxon>Pseudomonadota</taxon>
        <taxon>Alphaproteobacteria</taxon>
        <taxon>Sphingomonadales</taxon>
        <taxon>Erythrobacteraceae</taxon>
        <taxon>Qipengyuania</taxon>
    </lineage>
</organism>
<evidence type="ECO:0000313" key="2">
    <source>
        <dbReference type="EMBL" id="UVI39908.1"/>
    </source>
</evidence>
<evidence type="ECO:0000259" key="1">
    <source>
        <dbReference type="PROSITE" id="PS01124"/>
    </source>
</evidence>
<feature type="domain" description="HTH araC/xylS-type" evidence="1">
    <location>
        <begin position="180"/>
        <end position="281"/>
    </location>
</feature>
<dbReference type="RefSeq" id="WP_265559702.1">
    <property type="nucleotide sequence ID" value="NZ_CP092471.1"/>
</dbReference>
<protein>
    <submittedName>
        <fullName evidence="2">Helix-turn-helix domain-containing protein</fullName>
    </submittedName>
</protein>
<dbReference type="Gene3D" id="1.10.10.60">
    <property type="entry name" value="Homeodomain-like"/>
    <property type="match status" value="1"/>
</dbReference>
<evidence type="ECO:0000313" key="3">
    <source>
        <dbReference type="Proteomes" id="UP001065265"/>
    </source>
</evidence>
<dbReference type="InterPro" id="IPR018060">
    <property type="entry name" value="HTH_AraC"/>
</dbReference>
<dbReference type="Proteomes" id="UP001065265">
    <property type="component" value="Chromosome"/>
</dbReference>
<reference evidence="2" key="1">
    <citation type="submission" date="2022-02" db="EMBL/GenBank/DDBJ databases">
        <title>Qipengyuania spongiae sp. nov., isolated from marine sponge.</title>
        <authorList>
            <person name="Li Z."/>
            <person name="Zhang M."/>
        </authorList>
    </citation>
    <scope>NUCLEOTIDE SEQUENCE</scope>
    <source>
        <strain evidence="2">PHS-Z21</strain>
    </source>
</reference>